<organism evidence="1 2">
    <name type="scientific">Vigna angularis var. angularis</name>
    <dbReference type="NCBI Taxonomy" id="157739"/>
    <lineage>
        <taxon>Eukaryota</taxon>
        <taxon>Viridiplantae</taxon>
        <taxon>Streptophyta</taxon>
        <taxon>Embryophyta</taxon>
        <taxon>Tracheophyta</taxon>
        <taxon>Spermatophyta</taxon>
        <taxon>Magnoliopsida</taxon>
        <taxon>eudicotyledons</taxon>
        <taxon>Gunneridae</taxon>
        <taxon>Pentapetalae</taxon>
        <taxon>rosids</taxon>
        <taxon>fabids</taxon>
        <taxon>Fabales</taxon>
        <taxon>Fabaceae</taxon>
        <taxon>Papilionoideae</taxon>
        <taxon>50 kb inversion clade</taxon>
        <taxon>NPAAA clade</taxon>
        <taxon>indigoferoid/millettioid clade</taxon>
        <taxon>Phaseoleae</taxon>
        <taxon>Vigna</taxon>
    </lineage>
</organism>
<protein>
    <submittedName>
        <fullName evidence="1">Uncharacterized protein</fullName>
    </submittedName>
</protein>
<dbReference type="AlphaFoldDB" id="A0A0S3SX94"/>
<dbReference type="InterPro" id="IPR015943">
    <property type="entry name" value="WD40/YVTN_repeat-like_dom_sf"/>
</dbReference>
<dbReference type="PANTHER" id="PTHR44675:SF1">
    <property type="entry name" value="P21-ACTIVATED PROTEIN KINASE-INTERACTING PROTEIN 1"/>
    <property type="match status" value="1"/>
</dbReference>
<dbReference type="InterPro" id="IPR051959">
    <property type="entry name" value="PAK1-Kinase_Regulator"/>
</dbReference>
<dbReference type="EMBL" id="AP015042">
    <property type="protein sequence ID" value="BAT97413.1"/>
    <property type="molecule type" value="Genomic_DNA"/>
</dbReference>
<dbReference type="InterPro" id="IPR036322">
    <property type="entry name" value="WD40_repeat_dom_sf"/>
</dbReference>
<keyword evidence="2" id="KW-1185">Reference proteome</keyword>
<gene>
    <name evidence="1" type="primary">Vigan.09G085300</name>
    <name evidence="1" type="ORF">VIGAN_09085300</name>
</gene>
<reference evidence="1 2" key="1">
    <citation type="journal article" date="2015" name="Sci. Rep.">
        <title>The power of single molecule real-time sequencing technology in the de novo assembly of a eukaryotic genome.</title>
        <authorList>
            <person name="Sakai H."/>
            <person name="Naito K."/>
            <person name="Ogiso-Tanaka E."/>
            <person name="Takahashi Y."/>
            <person name="Iseki K."/>
            <person name="Muto C."/>
            <person name="Satou K."/>
            <person name="Teruya K."/>
            <person name="Shiroma A."/>
            <person name="Shimoji M."/>
            <person name="Hirano T."/>
            <person name="Itoh T."/>
            <person name="Kaga A."/>
            <person name="Tomooka N."/>
        </authorList>
    </citation>
    <scope>NUCLEOTIDE SEQUENCE [LARGE SCALE GENOMIC DNA]</scope>
    <source>
        <strain evidence="2">cv. Shumari</strain>
    </source>
</reference>
<evidence type="ECO:0000313" key="2">
    <source>
        <dbReference type="Proteomes" id="UP000291084"/>
    </source>
</evidence>
<proteinExistence type="predicted"/>
<dbReference type="PANTHER" id="PTHR44675">
    <property type="entry name" value="PAK1 INTERACTING PROTEIN 1"/>
    <property type="match status" value="1"/>
</dbReference>
<sequence>MHPEFSKSLIFQFLLLLSSKLSLLSSITHLSLLRSRFRNRRSVPGGISFSLNRSFPCSETGSIVAFGGEDDTIHLYDLSVASSLGSLHQHSTFVTVLSFYALPNLHFPRNLISADDAGSLTIFDANGFVHLTTLSVHCNAGINDLALHLSGERDR</sequence>
<dbReference type="SUPFAM" id="SSF50978">
    <property type="entry name" value="WD40 repeat-like"/>
    <property type="match status" value="1"/>
</dbReference>
<accession>A0A0S3SX94</accession>
<dbReference type="Proteomes" id="UP000291084">
    <property type="component" value="Chromosome 9"/>
</dbReference>
<evidence type="ECO:0000313" key="1">
    <source>
        <dbReference type="EMBL" id="BAT97413.1"/>
    </source>
</evidence>
<dbReference type="Gene3D" id="2.130.10.10">
    <property type="entry name" value="YVTN repeat-like/Quinoprotein amine dehydrogenase"/>
    <property type="match status" value="1"/>
</dbReference>
<name>A0A0S3SX94_PHAAN</name>